<feature type="transmembrane region" description="Helical" evidence="1">
    <location>
        <begin position="53"/>
        <end position="77"/>
    </location>
</feature>
<keyword evidence="3" id="KW-1185">Reference proteome</keyword>
<gene>
    <name evidence="2" type="ORF">ACE1CI_34390</name>
</gene>
<accession>A0ABV4Y209</accession>
<keyword evidence="1" id="KW-0472">Membrane</keyword>
<feature type="transmembrane region" description="Helical" evidence="1">
    <location>
        <begin position="89"/>
        <end position="109"/>
    </location>
</feature>
<name>A0ABV4Y209_9CYAN</name>
<proteinExistence type="predicted"/>
<feature type="transmembrane region" description="Helical" evidence="1">
    <location>
        <begin position="228"/>
        <end position="255"/>
    </location>
</feature>
<feature type="transmembrane region" description="Helical" evidence="1">
    <location>
        <begin position="267"/>
        <end position="292"/>
    </location>
</feature>
<reference evidence="2 3" key="1">
    <citation type="submission" date="2024-09" db="EMBL/GenBank/DDBJ databases">
        <title>Floridaenema gen nov. (Aerosakkonemataceae, Aerosakkonematales ord. nov., Cyanobacteria) from benthic tropical and subtropical fresh waters, with the description of four new species.</title>
        <authorList>
            <person name="Moretto J.A."/>
            <person name="Berthold D.E."/>
            <person name="Lefler F.W."/>
            <person name="Huang I.-S."/>
            <person name="Laughinghouse H. IV."/>
        </authorList>
    </citation>
    <scope>NUCLEOTIDE SEQUENCE [LARGE SCALE GENOMIC DNA]</scope>
    <source>
        <strain evidence="2 3">BLCC-F50</strain>
    </source>
</reference>
<keyword evidence="1" id="KW-0812">Transmembrane</keyword>
<protein>
    <submittedName>
        <fullName evidence="2">Uncharacterized protein</fullName>
    </submittedName>
</protein>
<evidence type="ECO:0000313" key="2">
    <source>
        <dbReference type="EMBL" id="MFB2898033.1"/>
    </source>
</evidence>
<dbReference type="RefSeq" id="WP_413267638.1">
    <property type="nucleotide sequence ID" value="NZ_JBHFNR010000274.1"/>
</dbReference>
<dbReference type="Proteomes" id="UP001576784">
    <property type="component" value="Unassembled WGS sequence"/>
</dbReference>
<evidence type="ECO:0000256" key="1">
    <source>
        <dbReference type="SAM" id="Phobius"/>
    </source>
</evidence>
<keyword evidence="1" id="KW-1133">Transmembrane helix</keyword>
<feature type="transmembrane region" description="Helical" evidence="1">
    <location>
        <begin position="304"/>
        <end position="330"/>
    </location>
</feature>
<dbReference type="EMBL" id="JBHFNR010000274">
    <property type="protein sequence ID" value="MFB2898033.1"/>
    <property type="molecule type" value="Genomic_DNA"/>
</dbReference>
<sequence length="369" mass="39418">MEMLSQSFLWKKSLLFGAVQDQASQIINQSAQGSQFISESLDRLWDDVLGGGLYTALANLGILFAVGTLLIFMVQWAKDLIDGEEVRSFAELIWPILVICLLANNASLLSDATKGMRSLINQVNQTILTQTASSISLQEAYQKVMLEIGSEDLARGILAQCASKADPIQQQDCVNNAIEQAKASAPPNPSQSYQNFLDSLNPLQQGQNLVNTLQSGIQNTLVMSARGLLIAFGMAFQWLVEITWLLTALLGPLAVGGTLLPVGQRAIFAWLIGFYSVGLVKLSLNIVTGLVATLVVNAGDNDPMIFAFAVGLLAPILSLALAAGAGKAVFDALQTVIRHGLLAGGKDVRQGANAVGRVTSFVFSRILGR</sequence>
<evidence type="ECO:0000313" key="3">
    <source>
        <dbReference type="Proteomes" id="UP001576784"/>
    </source>
</evidence>
<organism evidence="2 3">
    <name type="scientific">Floridaenema flaviceps BLCC-F50</name>
    <dbReference type="NCBI Taxonomy" id="3153642"/>
    <lineage>
        <taxon>Bacteria</taxon>
        <taxon>Bacillati</taxon>
        <taxon>Cyanobacteriota</taxon>
        <taxon>Cyanophyceae</taxon>
        <taxon>Oscillatoriophycideae</taxon>
        <taxon>Aerosakkonematales</taxon>
        <taxon>Aerosakkonemataceae</taxon>
        <taxon>Floridanema</taxon>
        <taxon>Floridanema flaviceps</taxon>
    </lineage>
</organism>
<comment type="caution">
    <text evidence="2">The sequence shown here is derived from an EMBL/GenBank/DDBJ whole genome shotgun (WGS) entry which is preliminary data.</text>
</comment>